<dbReference type="Proteomes" id="UP001652661">
    <property type="component" value="Chromosome 2L"/>
</dbReference>
<dbReference type="AlphaFoldDB" id="A0A6P4IXL7"/>
<evidence type="ECO:0000259" key="2">
    <source>
        <dbReference type="Pfam" id="PF20434"/>
    </source>
</evidence>
<name>A0A6P4IXL7_DROKI</name>
<accession>A0A6P4IXL7</accession>
<evidence type="ECO:0000313" key="3">
    <source>
        <dbReference type="Proteomes" id="UP001652661"/>
    </source>
</evidence>
<protein>
    <submittedName>
        <fullName evidence="4">Kynurenine formamidase</fullName>
    </submittedName>
</protein>
<keyword evidence="1" id="KW-0378">Hydrolase</keyword>
<sequence length="300" mass="35042">MYNPKSQDLDREYFPSYHTTRFQNEPEPNLAVVEHFIKVTQQHERDLTENRNIIVENLRYGEGRRVVDVFSDKNTPVHSPLLVFVHGGYWQMLDKSHSCSIVGPLVRQGIRVAVMDYNLCPAVSLEKLMAEFVRFLDWIFRYAELTQVMEITFVGHSAGAHLLSRILNSPEVVSPQRSQMCWALVFMCGVYDLRELYNLESVNPKNILDIDERKAESLSPMLWSYTDVGGWRSTRIYVLVAEHDSVTFIEQSRRFSEVLRNAGFQTSFKVFQKYDHFDIIEETAIDDSDISRYLRNIRNE</sequence>
<dbReference type="InterPro" id="IPR029058">
    <property type="entry name" value="AB_hydrolase_fold"/>
</dbReference>
<reference evidence="3" key="1">
    <citation type="submission" date="2025-05" db="UniProtKB">
        <authorList>
            <consortium name="RefSeq"/>
        </authorList>
    </citation>
    <scope>NUCLEOTIDE SEQUENCE [LARGE SCALE GENOMIC DNA]</scope>
    <source>
        <strain evidence="3">14028-0561.14</strain>
    </source>
</reference>
<feature type="domain" description="BD-FAE-like" evidence="2">
    <location>
        <begin position="68"/>
        <end position="164"/>
    </location>
</feature>
<evidence type="ECO:0000313" key="4">
    <source>
        <dbReference type="RefSeq" id="XP_017033800.1"/>
    </source>
</evidence>
<dbReference type="GO" id="GO:0004061">
    <property type="term" value="F:arylformamidase activity"/>
    <property type="evidence" value="ECO:0007669"/>
    <property type="project" value="TreeGrafter"/>
</dbReference>
<organism evidence="3 4">
    <name type="scientific">Drosophila kikkawai</name>
    <name type="common">Fruit fly</name>
    <dbReference type="NCBI Taxonomy" id="30033"/>
    <lineage>
        <taxon>Eukaryota</taxon>
        <taxon>Metazoa</taxon>
        <taxon>Ecdysozoa</taxon>
        <taxon>Arthropoda</taxon>
        <taxon>Hexapoda</taxon>
        <taxon>Insecta</taxon>
        <taxon>Pterygota</taxon>
        <taxon>Neoptera</taxon>
        <taxon>Endopterygota</taxon>
        <taxon>Diptera</taxon>
        <taxon>Brachycera</taxon>
        <taxon>Muscomorpha</taxon>
        <taxon>Ephydroidea</taxon>
        <taxon>Drosophilidae</taxon>
        <taxon>Drosophila</taxon>
        <taxon>Sophophora</taxon>
    </lineage>
</organism>
<dbReference type="Gene3D" id="3.40.50.1820">
    <property type="entry name" value="alpha/beta hydrolase"/>
    <property type="match status" value="1"/>
</dbReference>
<reference evidence="4" key="2">
    <citation type="submission" date="2025-08" db="UniProtKB">
        <authorList>
            <consortium name="RefSeq"/>
        </authorList>
    </citation>
    <scope>IDENTIFICATION</scope>
    <source>
        <strain evidence="4">14028-0561.14</strain>
        <tissue evidence="4">Whole fly</tissue>
    </source>
</reference>
<dbReference type="RefSeq" id="XP_017033800.1">
    <property type="nucleotide sequence ID" value="XM_017178311.3"/>
</dbReference>
<dbReference type="SUPFAM" id="SSF53474">
    <property type="entry name" value="alpha/beta-Hydrolases"/>
    <property type="match status" value="1"/>
</dbReference>
<dbReference type="Pfam" id="PF20434">
    <property type="entry name" value="BD-FAE"/>
    <property type="match status" value="1"/>
</dbReference>
<dbReference type="OrthoDB" id="433474at2759"/>
<dbReference type="OMA" id="WAVAMPS"/>
<gene>
    <name evidence="4" type="primary">KFase</name>
</gene>
<dbReference type="InterPro" id="IPR050300">
    <property type="entry name" value="GDXG_lipolytic_enzyme"/>
</dbReference>
<evidence type="ECO:0000256" key="1">
    <source>
        <dbReference type="ARBA" id="ARBA00022801"/>
    </source>
</evidence>
<dbReference type="PANTHER" id="PTHR48081:SF33">
    <property type="entry name" value="KYNURENINE FORMAMIDASE"/>
    <property type="match status" value="1"/>
</dbReference>
<keyword evidence="3" id="KW-1185">Reference proteome</keyword>
<proteinExistence type="predicted"/>
<dbReference type="PANTHER" id="PTHR48081">
    <property type="entry name" value="AB HYDROLASE SUPERFAMILY PROTEIN C4A8.06C"/>
    <property type="match status" value="1"/>
</dbReference>
<dbReference type="InterPro" id="IPR049492">
    <property type="entry name" value="BD-FAE-like_dom"/>
</dbReference>